<evidence type="ECO:0000313" key="1">
    <source>
        <dbReference type="EMBL" id="MDK8602127.1"/>
    </source>
</evidence>
<evidence type="ECO:0008006" key="3">
    <source>
        <dbReference type="Google" id="ProtNLM"/>
    </source>
</evidence>
<evidence type="ECO:0000313" key="2">
    <source>
        <dbReference type="Proteomes" id="UP001225576"/>
    </source>
</evidence>
<dbReference type="AlphaFoldDB" id="A0AAW6ZJX8"/>
<dbReference type="Proteomes" id="UP001225576">
    <property type="component" value="Unassembled WGS sequence"/>
</dbReference>
<dbReference type="RefSeq" id="WP_285321514.1">
    <property type="nucleotide sequence ID" value="NZ_JASPDQ010000014.1"/>
</dbReference>
<dbReference type="EMBL" id="JASPDQ010000014">
    <property type="protein sequence ID" value="MDK8602127.1"/>
    <property type="molecule type" value="Genomic_DNA"/>
</dbReference>
<reference evidence="1" key="1">
    <citation type="submission" date="2023-05" db="EMBL/GenBank/DDBJ databases">
        <title>Genomic Catalog of Human Bladder Bacteria.</title>
        <authorList>
            <person name="Du J."/>
        </authorList>
    </citation>
    <scope>NUCLEOTIDE SEQUENCE</scope>
    <source>
        <strain evidence="1">UMB1304A</strain>
    </source>
</reference>
<accession>A0AAW6ZJX8</accession>
<organism evidence="1 2">
    <name type="scientific">Trueperella bernardiae</name>
    <dbReference type="NCBI Taxonomy" id="59561"/>
    <lineage>
        <taxon>Bacteria</taxon>
        <taxon>Bacillati</taxon>
        <taxon>Actinomycetota</taxon>
        <taxon>Actinomycetes</taxon>
        <taxon>Actinomycetales</taxon>
        <taxon>Actinomycetaceae</taxon>
        <taxon>Trueperella</taxon>
    </lineage>
</organism>
<gene>
    <name evidence="1" type="ORF">QP858_06625</name>
</gene>
<comment type="caution">
    <text evidence="1">The sequence shown here is derived from an EMBL/GenBank/DDBJ whole genome shotgun (WGS) entry which is preliminary data.</text>
</comment>
<proteinExistence type="predicted"/>
<protein>
    <recommendedName>
        <fullName evidence="3">Holliday junction resolvase</fullName>
    </recommendedName>
</protein>
<sequence>MAGRNRASAKKAGASFERLIADYLATHVDDRIDRQVRYGAKDVGDIAGLRLWGKPVAIECKNVNALNLPRWAREAEIERGNADALAGIVAHKRHGVAAPGRQWVTMTLDNFIALITGTRDHITTDDE</sequence>
<name>A0AAW6ZJX8_9ACTO</name>